<proteinExistence type="predicted"/>
<evidence type="ECO:0000256" key="1">
    <source>
        <dbReference type="SAM" id="SignalP"/>
    </source>
</evidence>
<organism evidence="2 3">
    <name type="scientific">Niallia hominis</name>
    <dbReference type="NCBI Taxonomy" id="3133173"/>
    <lineage>
        <taxon>Bacteria</taxon>
        <taxon>Bacillati</taxon>
        <taxon>Bacillota</taxon>
        <taxon>Bacilli</taxon>
        <taxon>Bacillales</taxon>
        <taxon>Bacillaceae</taxon>
        <taxon>Niallia</taxon>
    </lineage>
</organism>
<dbReference type="Proteomes" id="UP001465426">
    <property type="component" value="Unassembled WGS sequence"/>
</dbReference>
<evidence type="ECO:0000313" key="2">
    <source>
        <dbReference type="EMBL" id="MEQ2464329.1"/>
    </source>
</evidence>
<protein>
    <submittedName>
        <fullName evidence="2">DUF3993 domain-containing protein</fullName>
    </submittedName>
</protein>
<reference evidence="2 3" key="1">
    <citation type="submission" date="2024-03" db="EMBL/GenBank/DDBJ databases">
        <title>Human intestinal bacterial collection.</title>
        <authorList>
            <person name="Pauvert C."/>
            <person name="Hitch T.C.A."/>
            <person name="Clavel T."/>
        </authorList>
    </citation>
    <scope>NUCLEOTIDE SEQUENCE [LARGE SCALE GENOMIC DNA]</scope>
    <source>
        <strain evidence="2 3">CLA-SR-H024</strain>
    </source>
</reference>
<comment type="caution">
    <text evidence="2">The sequence shown here is derived from an EMBL/GenBank/DDBJ whole genome shotgun (WGS) entry which is preliminary data.</text>
</comment>
<feature type="chain" id="PRO_5047182630" evidence="1">
    <location>
        <begin position="24"/>
        <end position="200"/>
    </location>
</feature>
<keyword evidence="3" id="KW-1185">Reference proteome</keyword>
<accession>A0ABV1EX95</accession>
<dbReference type="RefSeq" id="WP_048717754.1">
    <property type="nucleotide sequence ID" value="NZ_JBBMFN010000001.1"/>
</dbReference>
<dbReference type="EMBL" id="JBBMFN010000001">
    <property type="protein sequence ID" value="MEQ2464329.1"/>
    <property type="molecule type" value="Genomic_DNA"/>
</dbReference>
<name>A0ABV1EX95_9BACI</name>
<gene>
    <name evidence="2" type="ORF">WMO63_01430</name>
</gene>
<dbReference type="Pfam" id="PF13158">
    <property type="entry name" value="DUF3993"/>
    <property type="match status" value="1"/>
</dbReference>
<evidence type="ECO:0000313" key="3">
    <source>
        <dbReference type="Proteomes" id="UP001465426"/>
    </source>
</evidence>
<feature type="signal peptide" evidence="1">
    <location>
        <begin position="1"/>
        <end position="23"/>
    </location>
</feature>
<keyword evidence="1" id="KW-0732">Signal</keyword>
<sequence>MNKSFFTIVIILLLGIFPYSAHATSHLTSRDEVFAFVEKAFRAQVSLSKEARDMEEIQEILAPYFSEKLIYLFLNENLTGENGAFYTYGNEFGKYYLPFYQLSDQTFIETEENSILLYEYYEPIIFGEKVYEGAYEGVLIRKVNENWIVTNMLTDKEVRTIINNKENNYSTLVYMPLFAIENQVTYISNNWKNHNVQTLK</sequence>
<dbReference type="InterPro" id="IPR025056">
    <property type="entry name" value="DUF3993"/>
</dbReference>